<dbReference type="SUPFAM" id="SSF47413">
    <property type="entry name" value="lambda repressor-like DNA-binding domains"/>
    <property type="match status" value="1"/>
</dbReference>
<dbReference type="InterPro" id="IPR001387">
    <property type="entry name" value="Cro/C1-type_HTH"/>
</dbReference>
<dbReference type="PROSITE" id="PS50943">
    <property type="entry name" value="HTH_CROC1"/>
    <property type="match status" value="1"/>
</dbReference>
<dbReference type="InterPro" id="IPR010982">
    <property type="entry name" value="Lambda_DNA-bd_dom_sf"/>
</dbReference>
<organism evidence="2 3">
    <name type="scientific">Joostella atrarenae</name>
    <dbReference type="NCBI Taxonomy" id="679257"/>
    <lineage>
        <taxon>Bacteria</taxon>
        <taxon>Pseudomonadati</taxon>
        <taxon>Bacteroidota</taxon>
        <taxon>Flavobacteriia</taxon>
        <taxon>Flavobacteriales</taxon>
        <taxon>Flavobacteriaceae</taxon>
        <taxon>Joostella</taxon>
    </lineage>
</organism>
<feature type="domain" description="HTH cro/C1-type" evidence="1">
    <location>
        <begin position="60"/>
        <end position="104"/>
    </location>
</feature>
<evidence type="ECO:0000313" key="2">
    <source>
        <dbReference type="EMBL" id="MCF8716482.1"/>
    </source>
</evidence>
<name>A0ABS9J7T2_9FLAO</name>
<evidence type="ECO:0000313" key="3">
    <source>
        <dbReference type="Proteomes" id="UP000829517"/>
    </source>
</evidence>
<evidence type="ECO:0000259" key="1">
    <source>
        <dbReference type="PROSITE" id="PS50943"/>
    </source>
</evidence>
<dbReference type="SMART" id="SM00530">
    <property type="entry name" value="HTH_XRE"/>
    <property type="match status" value="1"/>
</dbReference>
<keyword evidence="3" id="KW-1185">Reference proteome</keyword>
<protein>
    <submittedName>
        <fullName evidence="2">Helix-turn-helix transcriptional regulator</fullName>
    </submittedName>
</protein>
<dbReference type="EMBL" id="JAETXX010000026">
    <property type="protein sequence ID" value="MCF8716482.1"/>
    <property type="molecule type" value="Genomic_DNA"/>
</dbReference>
<comment type="caution">
    <text evidence="2">The sequence shown here is derived from an EMBL/GenBank/DDBJ whole genome shotgun (WGS) entry which is preliminary data.</text>
</comment>
<dbReference type="Pfam" id="PF01381">
    <property type="entry name" value="HTH_3"/>
    <property type="match status" value="1"/>
</dbReference>
<dbReference type="Proteomes" id="UP000829517">
    <property type="component" value="Unassembled WGS sequence"/>
</dbReference>
<reference evidence="2 3" key="1">
    <citation type="submission" date="2021-01" db="EMBL/GenBank/DDBJ databases">
        <title>Genome sequencing of Joostella atrarenae M1-2 (= KCTC 23194).</title>
        <authorList>
            <person name="Zakaria M.R."/>
            <person name="Lam M.Q."/>
            <person name="Chong C.S."/>
        </authorList>
    </citation>
    <scope>NUCLEOTIDE SEQUENCE [LARGE SCALE GENOMIC DNA]</scope>
    <source>
        <strain evidence="2 3">M1-2</strain>
    </source>
</reference>
<gene>
    <name evidence="2" type="ORF">JM658_16795</name>
</gene>
<proteinExistence type="predicted"/>
<dbReference type="Gene3D" id="1.10.260.40">
    <property type="entry name" value="lambda repressor-like DNA-binding domains"/>
    <property type="match status" value="1"/>
</dbReference>
<accession>A0ABS9J7T2</accession>
<sequence>MSINNIKNRLKESSKQDNTWIEKAKYRKENKAWLDISFAIAVKIMSALKANKTANIFPKTQKELAKAMLCSPQYVNKLLKGTENLQLETITNIEQILNVSLIQVPEFQTTIQVQVEKYNKYTKSDELVNIESSLSSYESLFGAFSYENEPDCLLKLVA</sequence>
<dbReference type="CDD" id="cd00093">
    <property type="entry name" value="HTH_XRE"/>
    <property type="match status" value="1"/>
</dbReference>
<dbReference type="RefSeq" id="WP_236961017.1">
    <property type="nucleotide sequence ID" value="NZ_JAETXX010000026.1"/>
</dbReference>